<accession>A0A518JN84</accession>
<feature type="transmembrane region" description="Helical" evidence="1">
    <location>
        <begin position="198"/>
        <end position="220"/>
    </location>
</feature>
<dbReference type="OrthoDB" id="2521613at2"/>
<dbReference type="AlphaFoldDB" id="A0A518JN84"/>
<dbReference type="Proteomes" id="UP000315082">
    <property type="component" value="Chromosome"/>
</dbReference>
<keyword evidence="1" id="KW-1133">Transmembrane helix</keyword>
<gene>
    <name evidence="2" type="ORF">Poly24_07010</name>
</gene>
<evidence type="ECO:0000256" key="1">
    <source>
        <dbReference type="SAM" id="Phobius"/>
    </source>
</evidence>
<dbReference type="RefSeq" id="WP_145090445.1">
    <property type="nucleotide sequence ID" value="NZ_CP036348.1"/>
</dbReference>
<dbReference type="KEGG" id="rcf:Poly24_07010"/>
<sequence length="226" mass="25013">MRSRKRFMSLVAGGTLALAVPLCGAMLAQRMFPEARCQHLPLHSLLESMGGLIAIAIANILIVERARRENNRHYPVMAAALIPMGVLDLFQAGVEVGDNFIWLHSVGTCLGGVVFALVWYRTWLQKHGARWMPSIALAASVSLGTLSCLFAPSVPTMIWDDQFTLASRLLNGIGGLGFLIACGFFTRRFYLAGRYEDWLFLSCTLMLGTAAILFGLSTLWDATWWW</sequence>
<proteinExistence type="predicted"/>
<reference evidence="2 3" key="1">
    <citation type="submission" date="2019-02" db="EMBL/GenBank/DDBJ databases">
        <title>Deep-cultivation of Planctomycetes and their phenomic and genomic characterization uncovers novel biology.</title>
        <authorList>
            <person name="Wiegand S."/>
            <person name="Jogler M."/>
            <person name="Boedeker C."/>
            <person name="Pinto D."/>
            <person name="Vollmers J."/>
            <person name="Rivas-Marin E."/>
            <person name="Kohn T."/>
            <person name="Peeters S.H."/>
            <person name="Heuer A."/>
            <person name="Rast P."/>
            <person name="Oberbeckmann S."/>
            <person name="Bunk B."/>
            <person name="Jeske O."/>
            <person name="Meyerdierks A."/>
            <person name="Storesund J.E."/>
            <person name="Kallscheuer N."/>
            <person name="Luecker S."/>
            <person name="Lage O.M."/>
            <person name="Pohl T."/>
            <person name="Merkel B.J."/>
            <person name="Hornburger P."/>
            <person name="Mueller R.-W."/>
            <person name="Bruemmer F."/>
            <person name="Labrenz M."/>
            <person name="Spormann A.M."/>
            <person name="Op den Camp H."/>
            <person name="Overmann J."/>
            <person name="Amann R."/>
            <person name="Jetten M.S.M."/>
            <person name="Mascher T."/>
            <person name="Medema M.H."/>
            <person name="Devos D.P."/>
            <person name="Kaster A.-K."/>
            <person name="Ovreas L."/>
            <person name="Rohde M."/>
            <person name="Galperin M.Y."/>
            <person name="Jogler C."/>
        </authorList>
    </citation>
    <scope>NUCLEOTIDE SEQUENCE [LARGE SCALE GENOMIC DNA]</scope>
    <source>
        <strain evidence="2 3">Poly24</strain>
    </source>
</reference>
<keyword evidence="1" id="KW-0472">Membrane</keyword>
<name>A0A518JN84_9BACT</name>
<protein>
    <submittedName>
        <fullName evidence="2">Uncharacterized protein</fullName>
    </submittedName>
</protein>
<feature type="transmembrane region" description="Helical" evidence="1">
    <location>
        <begin position="41"/>
        <end position="62"/>
    </location>
</feature>
<evidence type="ECO:0000313" key="3">
    <source>
        <dbReference type="Proteomes" id="UP000315082"/>
    </source>
</evidence>
<feature type="transmembrane region" description="Helical" evidence="1">
    <location>
        <begin position="132"/>
        <end position="153"/>
    </location>
</feature>
<keyword evidence="3" id="KW-1185">Reference proteome</keyword>
<organism evidence="2 3">
    <name type="scientific">Rosistilla carotiformis</name>
    <dbReference type="NCBI Taxonomy" id="2528017"/>
    <lineage>
        <taxon>Bacteria</taxon>
        <taxon>Pseudomonadati</taxon>
        <taxon>Planctomycetota</taxon>
        <taxon>Planctomycetia</taxon>
        <taxon>Pirellulales</taxon>
        <taxon>Pirellulaceae</taxon>
        <taxon>Rosistilla</taxon>
    </lineage>
</organism>
<feature type="transmembrane region" description="Helical" evidence="1">
    <location>
        <begin position="74"/>
        <end position="94"/>
    </location>
</feature>
<evidence type="ECO:0000313" key="2">
    <source>
        <dbReference type="EMBL" id="QDV67010.1"/>
    </source>
</evidence>
<feature type="transmembrane region" description="Helical" evidence="1">
    <location>
        <begin position="100"/>
        <end position="120"/>
    </location>
</feature>
<dbReference type="EMBL" id="CP036348">
    <property type="protein sequence ID" value="QDV67010.1"/>
    <property type="molecule type" value="Genomic_DNA"/>
</dbReference>
<feature type="transmembrane region" description="Helical" evidence="1">
    <location>
        <begin position="165"/>
        <end position="186"/>
    </location>
</feature>
<keyword evidence="1" id="KW-0812">Transmembrane</keyword>